<evidence type="ECO:0000313" key="2">
    <source>
        <dbReference type="EMBL" id="ABU74985.1"/>
    </source>
</evidence>
<feature type="signal peptide" evidence="1">
    <location>
        <begin position="1"/>
        <end position="29"/>
    </location>
</feature>
<sequence length="79" mass="8903">MVTINTCRRAWLYCLIGVMSLLTLFGCNDPITETTTSSTSQISHQQSLSLNVSNRVDETEMSNLELLFVFDVCVFDVCF</sequence>
<reference evidence="2 3" key="1">
    <citation type="submission" date="2007-08" db="EMBL/GenBank/DDBJ databases">
        <authorList>
            <consortium name="The Vibrio harveyi Genome Sequencing Project"/>
            <person name="Bassler B."/>
            <person name="Clifton S.W."/>
            <person name="Fulton L."/>
            <person name="Delehaunty K."/>
            <person name="Fronick C."/>
            <person name="Harrison M."/>
            <person name="Markivic C."/>
            <person name="Fulton R."/>
            <person name="Tin-Wollam A.-M."/>
            <person name="Shah N."/>
            <person name="Pepin K."/>
            <person name="Nash W."/>
            <person name="Thiruvilangam P."/>
            <person name="Bhonagiri V."/>
            <person name="Waters C."/>
            <person name="Tu K.C."/>
            <person name="Irgon J."/>
            <person name="Wilson R.K."/>
        </authorList>
    </citation>
    <scope>NUCLEOTIDE SEQUENCE [LARGE SCALE GENOMIC DNA]</scope>
    <source>
        <strain evidence="3">ATCC BAA-1116 / BB120</strain>
    </source>
</reference>
<evidence type="ECO:0000313" key="3">
    <source>
        <dbReference type="Proteomes" id="UP000008152"/>
    </source>
</evidence>
<dbReference type="Proteomes" id="UP000008152">
    <property type="component" value="Chromosome II"/>
</dbReference>
<name>A7N7L1_VIBC1</name>
<gene>
    <name evidence="2" type="ordered locus">VIBHAR_07113</name>
</gene>
<dbReference type="PATRIC" id="fig|338187.36.peg.5938"/>
<feature type="chain" id="PRO_5002710834" evidence="1">
    <location>
        <begin position="30"/>
        <end position="79"/>
    </location>
</feature>
<protein>
    <submittedName>
        <fullName evidence="2">Uncharacterized protein</fullName>
    </submittedName>
</protein>
<proteinExistence type="predicted"/>
<dbReference type="EMBL" id="CP000790">
    <property type="protein sequence ID" value="ABU74985.1"/>
    <property type="molecule type" value="Genomic_DNA"/>
</dbReference>
<organism evidence="2 3">
    <name type="scientific">Vibrio campbellii (strain ATCC BAA-1116)</name>
    <dbReference type="NCBI Taxonomy" id="2902295"/>
    <lineage>
        <taxon>Bacteria</taxon>
        <taxon>Pseudomonadati</taxon>
        <taxon>Pseudomonadota</taxon>
        <taxon>Gammaproteobacteria</taxon>
        <taxon>Vibrionales</taxon>
        <taxon>Vibrionaceae</taxon>
        <taxon>Vibrio</taxon>
    </lineage>
</organism>
<dbReference type="KEGG" id="vha:VIBHAR_07113"/>
<evidence type="ECO:0000256" key="1">
    <source>
        <dbReference type="SAM" id="SignalP"/>
    </source>
</evidence>
<accession>A7N7L1</accession>
<dbReference type="AlphaFoldDB" id="A7N7L1"/>
<keyword evidence="1" id="KW-0732">Signal</keyword>